<comment type="similarity">
    <text evidence="2">Belongs to the glycosyl hydrolase 3 family.</text>
</comment>
<dbReference type="RefSeq" id="WP_148939812.1">
    <property type="nucleotide sequence ID" value="NZ_VTEI01000005.1"/>
</dbReference>
<comment type="caution">
    <text evidence="8">The sequence shown here is derived from an EMBL/GenBank/DDBJ whole genome shotgun (WGS) entry which is preliminary data.</text>
</comment>
<dbReference type="GO" id="GO:0009254">
    <property type="term" value="P:peptidoglycan turnover"/>
    <property type="evidence" value="ECO:0007669"/>
    <property type="project" value="TreeGrafter"/>
</dbReference>
<evidence type="ECO:0000256" key="5">
    <source>
        <dbReference type="ARBA" id="ARBA00023295"/>
    </source>
</evidence>
<evidence type="ECO:0000256" key="6">
    <source>
        <dbReference type="SAM" id="MobiDB-lite"/>
    </source>
</evidence>
<accession>A0A5D4NQG3</accession>
<dbReference type="GO" id="GO:0005975">
    <property type="term" value="P:carbohydrate metabolic process"/>
    <property type="evidence" value="ECO:0007669"/>
    <property type="project" value="InterPro"/>
</dbReference>
<evidence type="ECO:0000256" key="4">
    <source>
        <dbReference type="ARBA" id="ARBA00022801"/>
    </source>
</evidence>
<dbReference type="EC" id="3.2.1.52" evidence="3"/>
<dbReference type="Pfam" id="PF00933">
    <property type="entry name" value="Glyco_hydro_3"/>
    <property type="match status" value="1"/>
</dbReference>
<proteinExistence type="inferred from homology"/>
<evidence type="ECO:0000256" key="3">
    <source>
        <dbReference type="ARBA" id="ARBA00012663"/>
    </source>
</evidence>
<dbReference type="PROSITE" id="PS00775">
    <property type="entry name" value="GLYCOSYL_HYDROL_F3"/>
    <property type="match status" value="1"/>
</dbReference>
<dbReference type="PANTHER" id="PTHR30480:SF13">
    <property type="entry name" value="BETA-HEXOSAMINIDASE"/>
    <property type="match status" value="1"/>
</dbReference>
<dbReference type="InterPro" id="IPR025453">
    <property type="entry name" value="DUF4309"/>
</dbReference>
<feature type="domain" description="Glycoside hydrolase family 3 N-terminal" evidence="7">
    <location>
        <begin position="227"/>
        <end position="548"/>
    </location>
</feature>
<dbReference type="InterPro" id="IPR050226">
    <property type="entry name" value="NagZ_Beta-hexosaminidase"/>
</dbReference>
<dbReference type="SUPFAM" id="SSF51445">
    <property type="entry name" value="(Trans)glycosidases"/>
    <property type="match status" value="1"/>
</dbReference>
<feature type="compositionally biased region" description="Polar residues" evidence="6">
    <location>
        <begin position="47"/>
        <end position="56"/>
    </location>
</feature>
<dbReference type="OrthoDB" id="9805821at2"/>
<keyword evidence="4" id="KW-0378">Hydrolase</keyword>
<protein>
    <recommendedName>
        <fullName evidence="3">beta-N-acetylhexosaminidase</fullName>
        <ecNumber evidence="3">3.2.1.52</ecNumber>
    </recommendedName>
</protein>
<evidence type="ECO:0000256" key="1">
    <source>
        <dbReference type="ARBA" id="ARBA00001231"/>
    </source>
</evidence>
<feature type="region of interest" description="Disordered" evidence="6">
    <location>
        <begin position="44"/>
        <end position="65"/>
    </location>
</feature>
<dbReference type="AlphaFoldDB" id="A0A5D4NQG3"/>
<dbReference type="Proteomes" id="UP000322267">
    <property type="component" value="Unassembled WGS sequence"/>
</dbReference>
<keyword evidence="5" id="KW-0326">Glycosidase</keyword>
<gene>
    <name evidence="8" type="ORF">FZC78_11305</name>
</gene>
<dbReference type="Gene3D" id="3.20.20.300">
    <property type="entry name" value="Glycoside hydrolase, family 3, N-terminal domain"/>
    <property type="match status" value="1"/>
</dbReference>
<organism evidence="8 9">
    <name type="scientific">Rossellomorea vietnamensis</name>
    <dbReference type="NCBI Taxonomy" id="218284"/>
    <lineage>
        <taxon>Bacteria</taxon>
        <taxon>Bacillati</taxon>
        <taxon>Bacillota</taxon>
        <taxon>Bacilli</taxon>
        <taxon>Bacillales</taxon>
        <taxon>Bacillaceae</taxon>
        <taxon>Rossellomorea</taxon>
    </lineage>
</organism>
<comment type="catalytic activity">
    <reaction evidence="1">
        <text>Hydrolysis of terminal non-reducing N-acetyl-D-hexosamine residues in N-acetyl-beta-D-hexosaminides.</text>
        <dbReference type="EC" id="3.2.1.52"/>
    </reaction>
</comment>
<sequence>MSRIKSRSNRKKRKTIIIGVVLSSALLFISLLAVSNLMKEDKRSEQTVDNSIPETHSPSKNDTEQVNIEKKVEEITDLASEGKVLNLPFVVGRTNQSVVHKRLGSATAQSVVNTITYENYNDYPNSIGFKKNVVADLRSEQKEIQEIHYSDILGVLGEADTVTNYEDSSHHQVILAYDVSPEYRLRWVLEKPKKGNENPSVHHISLLGIAEEEPNEQSAKQILSKMTLEEKIGQLIISGVDGTTFNTSEEKLISDFHVGGFIFYSDNLETIDQTKQFVQKLNETNAINKLPLFISVDEEGGRVSRLPEVNSTPANEEIGRVNDKEYAYSIGEELAEHLKTFGFNMDYAPVLDINSNPNNPVIGDRSYGSNETVVSNMGIETMKGIQSKRIVPVIKHFPGHGDTSVDSHVQLPVVNKDLQQLQDLELIPFKKAIQNGAQVVMVAHILLPNLGSDYPASMSAAVVGDLLRNQLKFKGIVMTDDMTMGAIVNNYGIGEASVQSLVAGSDILLIAHNNGNVSTVYNSVLKAVENGVISEERINESVIRIINLKKKYLN</sequence>
<dbReference type="InterPro" id="IPR017853">
    <property type="entry name" value="GH"/>
</dbReference>
<dbReference type="InterPro" id="IPR001764">
    <property type="entry name" value="Glyco_hydro_3_N"/>
</dbReference>
<dbReference type="GO" id="GO:0004563">
    <property type="term" value="F:beta-N-acetylhexosaminidase activity"/>
    <property type="evidence" value="ECO:0007669"/>
    <property type="project" value="UniProtKB-EC"/>
</dbReference>
<dbReference type="PANTHER" id="PTHR30480">
    <property type="entry name" value="BETA-HEXOSAMINIDASE-RELATED"/>
    <property type="match status" value="1"/>
</dbReference>
<evidence type="ECO:0000259" key="7">
    <source>
        <dbReference type="Pfam" id="PF00933"/>
    </source>
</evidence>
<name>A0A5D4NQG3_9BACI</name>
<evidence type="ECO:0000313" key="8">
    <source>
        <dbReference type="EMBL" id="TYS16575.1"/>
    </source>
</evidence>
<evidence type="ECO:0000313" key="9">
    <source>
        <dbReference type="Proteomes" id="UP000322267"/>
    </source>
</evidence>
<dbReference type="InterPro" id="IPR019800">
    <property type="entry name" value="Glyco_hydro_3_AS"/>
</dbReference>
<reference evidence="8 9" key="1">
    <citation type="submission" date="2019-08" db="EMBL/GenBank/DDBJ databases">
        <title>Bacillus genomes from the desert of Cuatro Cienegas, Coahuila.</title>
        <authorList>
            <person name="Olmedo-Alvarez G."/>
        </authorList>
    </citation>
    <scope>NUCLEOTIDE SEQUENCE [LARGE SCALE GENOMIC DNA]</scope>
    <source>
        <strain evidence="8 9">CH34_1T</strain>
    </source>
</reference>
<dbReference type="Pfam" id="PF14172">
    <property type="entry name" value="DUF4309"/>
    <property type="match status" value="1"/>
</dbReference>
<dbReference type="EMBL" id="VTEI01000005">
    <property type="protein sequence ID" value="TYS16575.1"/>
    <property type="molecule type" value="Genomic_DNA"/>
</dbReference>
<dbReference type="InterPro" id="IPR036962">
    <property type="entry name" value="Glyco_hydro_3_N_sf"/>
</dbReference>
<evidence type="ECO:0000256" key="2">
    <source>
        <dbReference type="ARBA" id="ARBA00005336"/>
    </source>
</evidence>